<evidence type="ECO:0000256" key="7">
    <source>
        <dbReference type="ARBA" id="ARBA00022490"/>
    </source>
</evidence>
<evidence type="ECO:0000256" key="15">
    <source>
        <dbReference type="ARBA" id="ARBA00033189"/>
    </source>
</evidence>
<dbReference type="PANTHER" id="PTHR10947">
    <property type="entry name" value="PHENYLALANYL-TRNA SYNTHETASE BETA CHAIN AND LEUCINE-RICH REPEAT-CONTAINING PROTEIN 47"/>
    <property type="match status" value="1"/>
</dbReference>
<evidence type="ECO:0000256" key="6">
    <source>
        <dbReference type="ARBA" id="ARBA00017032"/>
    </source>
</evidence>
<evidence type="ECO:0000256" key="8">
    <source>
        <dbReference type="ARBA" id="ARBA00022598"/>
    </source>
</evidence>
<comment type="cofactor">
    <cofactor evidence="1">
        <name>Mg(2+)</name>
        <dbReference type="ChEBI" id="CHEBI:18420"/>
    </cofactor>
</comment>
<evidence type="ECO:0000256" key="3">
    <source>
        <dbReference type="ARBA" id="ARBA00008653"/>
    </source>
</evidence>
<comment type="subunit">
    <text evidence="4">Tetramer of two alpha and two beta subunits.</text>
</comment>
<evidence type="ECO:0000256" key="4">
    <source>
        <dbReference type="ARBA" id="ARBA00011209"/>
    </source>
</evidence>
<dbReference type="InterPro" id="IPR045060">
    <property type="entry name" value="Phe-tRNA-ligase_IIc_bsu"/>
</dbReference>
<protein>
    <recommendedName>
        <fullName evidence="6">Phenylalanine--tRNA ligase beta subunit</fullName>
        <ecNumber evidence="5">6.1.1.20</ecNumber>
    </recommendedName>
    <alternativeName>
        <fullName evidence="15">Phenylalanyl-tRNA synthetase beta subunit</fullName>
    </alternativeName>
</protein>
<dbReference type="NCBIfam" id="TIGR00472">
    <property type="entry name" value="pheT_bact"/>
    <property type="match status" value="1"/>
</dbReference>
<evidence type="ECO:0000256" key="13">
    <source>
        <dbReference type="ARBA" id="ARBA00022917"/>
    </source>
</evidence>
<dbReference type="SMART" id="SM00874">
    <property type="entry name" value="B5"/>
    <property type="match status" value="1"/>
</dbReference>
<evidence type="ECO:0000259" key="17">
    <source>
        <dbReference type="PROSITE" id="PS51483"/>
    </source>
</evidence>
<dbReference type="EMBL" id="MFDM01000002">
    <property type="protein sequence ID" value="OGE44440.1"/>
    <property type="molecule type" value="Genomic_DNA"/>
</dbReference>
<dbReference type="InterPro" id="IPR005146">
    <property type="entry name" value="B3/B4_tRNA-bd"/>
</dbReference>
<dbReference type="EC" id="6.1.1.20" evidence="5"/>
<dbReference type="SUPFAM" id="SSF56037">
    <property type="entry name" value="PheT/TilS domain"/>
    <property type="match status" value="1"/>
</dbReference>
<evidence type="ECO:0000256" key="2">
    <source>
        <dbReference type="ARBA" id="ARBA00004496"/>
    </source>
</evidence>
<dbReference type="PROSITE" id="PS51483">
    <property type="entry name" value="B5"/>
    <property type="match status" value="1"/>
</dbReference>
<comment type="subcellular location">
    <subcellularLocation>
        <location evidence="2">Cytoplasm</location>
    </subcellularLocation>
</comment>
<dbReference type="Gene3D" id="3.30.930.10">
    <property type="entry name" value="Bira Bifunctional Protein, Domain 2"/>
    <property type="match status" value="1"/>
</dbReference>
<dbReference type="AlphaFoldDB" id="A0A1F5KUF5"/>
<evidence type="ECO:0000256" key="1">
    <source>
        <dbReference type="ARBA" id="ARBA00001946"/>
    </source>
</evidence>
<dbReference type="Gene3D" id="3.50.40.10">
    <property type="entry name" value="Phenylalanyl-trna Synthetase, Chain B, domain 3"/>
    <property type="match status" value="1"/>
</dbReference>
<dbReference type="Pfam" id="PF17759">
    <property type="entry name" value="tRNA_synthFbeta"/>
    <property type="match status" value="1"/>
</dbReference>
<dbReference type="InterPro" id="IPR005147">
    <property type="entry name" value="tRNA_synthase_B5-dom"/>
</dbReference>
<name>A0A1F5KUF5_9BACT</name>
<dbReference type="GO" id="GO:0009328">
    <property type="term" value="C:phenylalanine-tRNA ligase complex"/>
    <property type="evidence" value="ECO:0007669"/>
    <property type="project" value="TreeGrafter"/>
</dbReference>
<keyword evidence="9" id="KW-0479">Metal-binding</keyword>
<keyword evidence="10" id="KW-0547">Nucleotide-binding</keyword>
<organism evidence="18 19">
    <name type="scientific">Candidatus Daviesbacteria bacterium RIFCSPLOWO2_01_FULL_39_12</name>
    <dbReference type="NCBI Taxonomy" id="1797785"/>
    <lineage>
        <taxon>Bacteria</taxon>
        <taxon>Candidatus Daviesiibacteriota</taxon>
    </lineage>
</organism>
<evidence type="ECO:0000256" key="5">
    <source>
        <dbReference type="ARBA" id="ARBA00012814"/>
    </source>
</evidence>
<sequence length="549" mass="61618">MKVSISWLKELVDLNCSLEELVKLIPLRIIGIKEVTNRFMELDMKGYNRADLLSMRGIAYEVSAITDSKMLFKEPQEAEFAWNKQDLPSGKVEVQNSNLAPFYTITKIAGLKVQKSPEDWVRKLEESGMRSVDNVTDITNLIMLEYGQPLHAFDARAVKDEHIVVRTTKAGERITTLDGKTRDLEKTDLLIADPLNALGIAGVMGGKDSEVNETTTTILLEAAIFDPVNIKKTTTRLSLPSEASKRFQHGLTKKRLLQALNAAIKMYEKLGGKVTAITMMGDFEDEIRKITLTRKKLEDLVGVKFEDKQVEEYPQKLGFTLASPSQTRRAWAVTVPYWRLDVNIEEDVIEEVARMYGYEKIPAEPVSESAPLQKEDPIFQKISDLRGKLVDLGLTEVQTYSFYSTAILDTLSANKEKLVKVANPISAETEYLRENLWPNLVEVVGKNIRKGYKDIGIFEIGKAFKIEPDGNPSESYRLSIALMNGTDNPLAKLYQIAQTLASHSSSGNVVASELFHPKRQIGNLAEVHLRVLNKLGIEKRVAVLEMEIS</sequence>
<keyword evidence="13" id="KW-0648">Protein biosynthesis</keyword>
<dbReference type="GO" id="GO:0005524">
    <property type="term" value="F:ATP binding"/>
    <property type="evidence" value="ECO:0007669"/>
    <property type="project" value="UniProtKB-KW"/>
</dbReference>
<evidence type="ECO:0000256" key="16">
    <source>
        <dbReference type="ARBA" id="ARBA00049255"/>
    </source>
</evidence>
<evidence type="ECO:0000256" key="9">
    <source>
        <dbReference type="ARBA" id="ARBA00022723"/>
    </source>
</evidence>
<dbReference type="SUPFAM" id="SSF55681">
    <property type="entry name" value="Class II aaRS and biotin synthetases"/>
    <property type="match status" value="1"/>
</dbReference>
<dbReference type="SUPFAM" id="SSF46955">
    <property type="entry name" value="Putative DNA-binding domain"/>
    <property type="match status" value="2"/>
</dbReference>
<dbReference type="GO" id="GO:0004826">
    <property type="term" value="F:phenylalanine-tRNA ligase activity"/>
    <property type="evidence" value="ECO:0007669"/>
    <property type="project" value="UniProtKB-EC"/>
</dbReference>
<dbReference type="STRING" id="1797785.A3B45_02105"/>
<comment type="catalytic activity">
    <reaction evidence="16">
        <text>tRNA(Phe) + L-phenylalanine + ATP = L-phenylalanyl-tRNA(Phe) + AMP + diphosphate + H(+)</text>
        <dbReference type="Rhea" id="RHEA:19413"/>
        <dbReference type="Rhea" id="RHEA-COMP:9668"/>
        <dbReference type="Rhea" id="RHEA-COMP:9699"/>
        <dbReference type="ChEBI" id="CHEBI:15378"/>
        <dbReference type="ChEBI" id="CHEBI:30616"/>
        <dbReference type="ChEBI" id="CHEBI:33019"/>
        <dbReference type="ChEBI" id="CHEBI:58095"/>
        <dbReference type="ChEBI" id="CHEBI:78442"/>
        <dbReference type="ChEBI" id="CHEBI:78531"/>
        <dbReference type="ChEBI" id="CHEBI:456215"/>
        <dbReference type="EC" id="6.1.1.20"/>
    </reaction>
</comment>
<dbReference type="InterPro" id="IPR041616">
    <property type="entry name" value="PheRS_beta_core"/>
</dbReference>
<evidence type="ECO:0000313" key="18">
    <source>
        <dbReference type="EMBL" id="OGE44440.1"/>
    </source>
</evidence>
<feature type="domain" description="B5" evidence="17">
    <location>
        <begin position="285"/>
        <end position="363"/>
    </location>
</feature>
<dbReference type="Pfam" id="PF03484">
    <property type="entry name" value="B5"/>
    <property type="match status" value="1"/>
</dbReference>
<evidence type="ECO:0000313" key="19">
    <source>
        <dbReference type="Proteomes" id="UP000178565"/>
    </source>
</evidence>
<keyword evidence="8 18" id="KW-0436">Ligase</keyword>
<dbReference type="GO" id="GO:0003723">
    <property type="term" value="F:RNA binding"/>
    <property type="evidence" value="ECO:0007669"/>
    <property type="project" value="InterPro"/>
</dbReference>
<dbReference type="Pfam" id="PF03483">
    <property type="entry name" value="B3_4"/>
    <property type="match status" value="1"/>
</dbReference>
<dbReference type="FunFam" id="3.30.56.10:FF:000002">
    <property type="entry name" value="Phenylalanine--tRNA ligase beta subunit"/>
    <property type="match status" value="1"/>
</dbReference>
<proteinExistence type="inferred from homology"/>
<dbReference type="GO" id="GO:0000287">
    <property type="term" value="F:magnesium ion binding"/>
    <property type="evidence" value="ECO:0007669"/>
    <property type="project" value="InterPro"/>
</dbReference>
<dbReference type="Gene3D" id="3.30.56.10">
    <property type="match status" value="2"/>
</dbReference>
<keyword evidence="14" id="KW-0030">Aminoacyl-tRNA synthetase</keyword>
<dbReference type="InterPro" id="IPR020825">
    <property type="entry name" value="Phe-tRNA_synthase-like_B3/B4"/>
</dbReference>
<keyword evidence="7" id="KW-0963">Cytoplasm</keyword>
<evidence type="ECO:0000256" key="14">
    <source>
        <dbReference type="ARBA" id="ARBA00023146"/>
    </source>
</evidence>
<dbReference type="InterPro" id="IPR009061">
    <property type="entry name" value="DNA-bd_dom_put_sf"/>
</dbReference>
<dbReference type="Proteomes" id="UP000178565">
    <property type="component" value="Unassembled WGS sequence"/>
</dbReference>
<evidence type="ECO:0000256" key="12">
    <source>
        <dbReference type="ARBA" id="ARBA00022842"/>
    </source>
</evidence>
<accession>A0A1F5KUF5</accession>
<dbReference type="InterPro" id="IPR045864">
    <property type="entry name" value="aa-tRNA-synth_II/BPL/LPL"/>
</dbReference>
<dbReference type="GO" id="GO:0006432">
    <property type="term" value="P:phenylalanyl-tRNA aminoacylation"/>
    <property type="evidence" value="ECO:0007669"/>
    <property type="project" value="InterPro"/>
</dbReference>
<evidence type="ECO:0000256" key="10">
    <source>
        <dbReference type="ARBA" id="ARBA00022741"/>
    </source>
</evidence>
<dbReference type="PANTHER" id="PTHR10947:SF0">
    <property type="entry name" value="PHENYLALANINE--TRNA LIGASE BETA SUBUNIT"/>
    <property type="match status" value="1"/>
</dbReference>
<keyword evidence="12" id="KW-0460">Magnesium</keyword>
<dbReference type="InterPro" id="IPR004532">
    <property type="entry name" value="Phe-tRNA-ligase_IIc_bsu_bact"/>
</dbReference>
<comment type="caution">
    <text evidence="18">The sequence shown here is derived from an EMBL/GenBank/DDBJ whole genome shotgun (WGS) entry which is preliminary data.</text>
</comment>
<keyword evidence="11" id="KW-0067">ATP-binding</keyword>
<comment type="similarity">
    <text evidence="3">Belongs to the phenylalanyl-tRNA synthetase beta subunit family. Type 1 subfamily.</text>
</comment>
<gene>
    <name evidence="18" type="ORF">A3B45_02105</name>
</gene>
<reference evidence="18 19" key="1">
    <citation type="journal article" date="2016" name="Nat. Commun.">
        <title>Thousands of microbial genomes shed light on interconnected biogeochemical processes in an aquifer system.</title>
        <authorList>
            <person name="Anantharaman K."/>
            <person name="Brown C.T."/>
            <person name="Hug L.A."/>
            <person name="Sharon I."/>
            <person name="Castelle C.J."/>
            <person name="Probst A.J."/>
            <person name="Thomas B.C."/>
            <person name="Singh A."/>
            <person name="Wilkins M.J."/>
            <person name="Karaoz U."/>
            <person name="Brodie E.L."/>
            <person name="Williams K.H."/>
            <person name="Hubbard S.S."/>
            <person name="Banfield J.F."/>
        </authorList>
    </citation>
    <scope>NUCLEOTIDE SEQUENCE [LARGE SCALE GENOMIC DNA]</scope>
</reference>
<dbReference type="SMART" id="SM00873">
    <property type="entry name" value="B3_4"/>
    <property type="match status" value="1"/>
</dbReference>
<evidence type="ECO:0000256" key="11">
    <source>
        <dbReference type="ARBA" id="ARBA00022840"/>
    </source>
</evidence>